<dbReference type="EMBL" id="HBUF01003863">
    <property type="protein sequence ID" value="CAG6606531.1"/>
    <property type="molecule type" value="Transcribed_RNA"/>
</dbReference>
<proteinExistence type="predicted"/>
<accession>A0A8D8PLQ2</accession>
<sequence>MSSAKPTVVVLGGCGFIGRNLVEYLIENDLVSKLRVIDKVSPEIAWLNEKQKTIFNHPLVEFVSGNLVHPATCELLFLNSAGSDSNLTWEYVINCAAETRPGQPDQIYKEGIYKLSVNCATAAARYGILKYVEISTGEICSSNKHKLKESDDHHPSSLIAKYKVQVEKALHDIPGLNFTIVRPGLVYGKSDRHNIAPRLVMCSIYQHLGQKLQLFGSKSLSLNTVHVIDLSRAIWHILTVLPPPDIYHQIYHIVDSNNTTQEHLMDILCQLFDIQHDYVGSIASTLCQLDLEGLTEDINDKHLAPWTQLLRKHGIDNTPLTPYIVPEMLTLKPICLDNSKLRASGFQFTVPEPCRDNLEKILNDYKEMRLFPGEAATKL</sequence>
<evidence type="ECO:0000259" key="1">
    <source>
        <dbReference type="Pfam" id="PF01370"/>
    </source>
</evidence>
<dbReference type="EMBL" id="HBUF01199334">
    <property type="protein sequence ID" value="CAG6661324.1"/>
    <property type="molecule type" value="Transcribed_RNA"/>
</dbReference>
<dbReference type="SUPFAM" id="SSF51735">
    <property type="entry name" value="NAD(P)-binding Rossmann-fold domains"/>
    <property type="match status" value="1"/>
</dbReference>
<evidence type="ECO:0000313" key="2">
    <source>
        <dbReference type="EMBL" id="CAG6606531.1"/>
    </source>
</evidence>
<feature type="domain" description="NAD-dependent epimerase/dehydratase" evidence="1">
    <location>
        <begin position="8"/>
        <end position="247"/>
    </location>
</feature>
<reference evidence="2" key="1">
    <citation type="submission" date="2021-05" db="EMBL/GenBank/DDBJ databases">
        <authorList>
            <person name="Alioto T."/>
            <person name="Alioto T."/>
            <person name="Gomez Garrido J."/>
        </authorList>
    </citation>
    <scope>NUCLEOTIDE SEQUENCE</scope>
</reference>
<organism evidence="2">
    <name type="scientific">Cacopsylla melanoneura</name>
    <dbReference type="NCBI Taxonomy" id="428564"/>
    <lineage>
        <taxon>Eukaryota</taxon>
        <taxon>Metazoa</taxon>
        <taxon>Ecdysozoa</taxon>
        <taxon>Arthropoda</taxon>
        <taxon>Hexapoda</taxon>
        <taxon>Insecta</taxon>
        <taxon>Pterygota</taxon>
        <taxon>Neoptera</taxon>
        <taxon>Paraneoptera</taxon>
        <taxon>Hemiptera</taxon>
        <taxon>Sternorrhyncha</taxon>
        <taxon>Psylloidea</taxon>
        <taxon>Psyllidae</taxon>
        <taxon>Psyllinae</taxon>
        <taxon>Cacopsylla</taxon>
    </lineage>
</organism>
<dbReference type="Gene3D" id="3.40.50.720">
    <property type="entry name" value="NAD(P)-binding Rossmann-like Domain"/>
    <property type="match status" value="1"/>
</dbReference>
<dbReference type="CDD" id="cd08946">
    <property type="entry name" value="SDR_e"/>
    <property type="match status" value="1"/>
</dbReference>
<dbReference type="InterPro" id="IPR001509">
    <property type="entry name" value="Epimerase_deHydtase"/>
</dbReference>
<dbReference type="PANTHER" id="PTHR43245">
    <property type="entry name" value="BIFUNCTIONAL POLYMYXIN RESISTANCE PROTEIN ARNA"/>
    <property type="match status" value="1"/>
</dbReference>
<protein>
    <submittedName>
        <fullName evidence="2">UDP-glucose 4-epimerase</fullName>
    </submittedName>
</protein>
<dbReference type="EMBL" id="HBUF01381167">
    <property type="protein sequence ID" value="CAG6730320.1"/>
    <property type="molecule type" value="Transcribed_RNA"/>
</dbReference>
<dbReference type="Pfam" id="PF01370">
    <property type="entry name" value="Epimerase"/>
    <property type="match status" value="1"/>
</dbReference>
<dbReference type="InterPro" id="IPR050177">
    <property type="entry name" value="Lipid_A_modif_metabolic_enz"/>
</dbReference>
<name>A0A8D8PLQ2_9HEMI</name>
<dbReference type="PANTHER" id="PTHR43245:SF11">
    <property type="entry name" value="LD23561P"/>
    <property type="match status" value="1"/>
</dbReference>
<dbReference type="AlphaFoldDB" id="A0A8D8PLQ2"/>
<dbReference type="InterPro" id="IPR036291">
    <property type="entry name" value="NAD(P)-bd_dom_sf"/>
</dbReference>